<accession>A0A917DVB3</accession>
<comment type="caution">
    <text evidence="1">The sequence shown here is derived from an EMBL/GenBank/DDBJ whole genome shotgun (WGS) entry which is preliminary data.</text>
</comment>
<name>A0A917DVB3_9BACT</name>
<reference evidence="1" key="1">
    <citation type="journal article" date="2014" name="Int. J. Syst. Evol. Microbiol.">
        <title>Complete genome sequence of Corynebacterium casei LMG S-19264T (=DSM 44701T), isolated from a smear-ripened cheese.</title>
        <authorList>
            <consortium name="US DOE Joint Genome Institute (JGI-PGF)"/>
            <person name="Walter F."/>
            <person name="Albersmeier A."/>
            <person name="Kalinowski J."/>
            <person name="Ruckert C."/>
        </authorList>
    </citation>
    <scope>NUCLEOTIDE SEQUENCE</scope>
    <source>
        <strain evidence="1">CGMCC 1.15958</strain>
    </source>
</reference>
<reference evidence="1" key="2">
    <citation type="submission" date="2020-09" db="EMBL/GenBank/DDBJ databases">
        <authorList>
            <person name="Sun Q."/>
            <person name="Zhou Y."/>
        </authorList>
    </citation>
    <scope>NUCLEOTIDE SEQUENCE</scope>
    <source>
        <strain evidence="1">CGMCC 1.15958</strain>
    </source>
</reference>
<dbReference type="NCBIfam" id="NF038153">
    <property type="entry name" value="lant_leader_L1a"/>
    <property type="match status" value="1"/>
</dbReference>
<protein>
    <recommendedName>
        <fullName evidence="3">Natural product</fullName>
    </recommendedName>
</protein>
<evidence type="ECO:0008006" key="3">
    <source>
        <dbReference type="Google" id="ProtNLM"/>
    </source>
</evidence>
<keyword evidence="2" id="KW-1185">Reference proteome</keyword>
<organism evidence="1 2">
    <name type="scientific">Emticicia aquatilis</name>
    <dbReference type="NCBI Taxonomy" id="1537369"/>
    <lineage>
        <taxon>Bacteria</taxon>
        <taxon>Pseudomonadati</taxon>
        <taxon>Bacteroidota</taxon>
        <taxon>Cytophagia</taxon>
        <taxon>Cytophagales</taxon>
        <taxon>Leadbetterellaceae</taxon>
        <taxon>Emticicia</taxon>
    </lineage>
</organism>
<evidence type="ECO:0000313" key="2">
    <source>
        <dbReference type="Proteomes" id="UP000609064"/>
    </source>
</evidence>
<dbReference type="EMBL" id="BMKK01000011">
    <property type="protein sequence ID" value="GGD74475.1"/>
    <property type="molecule type" value="Genomic_DNA"/>
</dbReference>
<dbReference type="RefSeq" id="WP_188769314.1">
    <property type="nucleotide sequence ID" value="NZ_BMKK01000011.1"/>
</dbReference>
<proteinExistence type="predicted"/>
<dbReference type="Proteomes" id="UP000609064">
    <property type="component" value="Unassembled WGS sequence"/>
</dbReference>
<evidence type="ECO:0000313" key="1">
    <source>
        <dbReference type="EMBL" id="GGD74475.1"/>
    </source>
</evidence>
<dbReference type="AlphaFoldDB" id="A0A917DVB3"/>
<sequence>MKKKITTAKKLSLDKETIANLSEEQKNNLQGGAIIDTINVSENSCGCMSNKAEAAAAREEEEIVTAAARSCCKGSC</sequence>
<dbReference type="InterPro" id="IPR058238">
    <property type="entry name" value="Lant_leader_dom"/>
</dbReference>
<gene>
    <name evidence="1" type="ORF">GCM10011514_43160</name>
</gene>